<comment type="function">
    <text evidence="9">Acts as an acyl-protein thioesterase that hydrolyzes fatty acids from acylated residues in proteins. Regulates the mitochondrial S-depalmitoylation of the nucleophilic active site residue of peroxiredoxin-5/PRDX5, a key antioxidant protein, therefore modulating mitochondrial antioxidant ability. Also catalyzes the deglucuronidation of mycophenolic acid acyl-glucuronide, an active metabolite of the immunosuppressant drug mycophenolate.</text>
</comment>
<dbReference type="HOGENOM" id="CLU_066961_0_0_5"/>
<keyword evidence="3" id="KW-0809">Transit peptide</keyword>
<dbReference type="Pfam" id="PF00561">
    <property type="entry name" value="Abhydrolase_1"/>
    <property type="match status" value="1"/>
</dbReference>
<dbReference type="GO" id="GO:0102390">
    <property type="term" value="F:mycophenolic acid acyl-glucuronide esterase activity"/>
    <property type="evidence" value="ECO:0007669"/>
    <property type="project" value="UniProtKB-EC"/>
</dbReference>
<dbReference type="PANTHER" id="PTHR16138">
    <property type="entry name" value="MYCOPHENOLIC ACID ACYL-GLUCURONIDE ESTERASE, MITOCHONDRIAL"/>
    <property type="match status" value="1"/>
</dbReference>
<feature type="domain" description="AB hydrolase-1" evidence="12">
    <location>
        <begin position="19"/>
        <end position="132"/>
    </location>
</feature>
<evidence type="ECO:0000259" key="12">
    <source>
        <dbReference type="Pfam" id="PF00561"/>
    </source>
</evidence>
<evidence type="ECO:0000256" key="7">
    <source>
        <dbReference type="ARBA" id="ARBA00042645"/>
    </source>
</evidence>
<dbReference type="STRING" id="91604.ID47_06860"/>
<dbReference type="AlphaFoldDB" id="A0A077ATM1"/>
<evidence type="ECO:0000256" key="10">
    <source>
        <dbReference type="ARBA" id="ARBA00047409"/>
    </source>
</evidence>
<dbReference type="InterPro" id="IPR029058">
    <property type="entry name" value="AB_hydrolase_fold"/>
</dbReference>
<dbReference type="Gene3D" id="3.40.50.1820">
    <property type="entry name" value="alpha/beta hydrolase"/>
    <property type="match status" value="1"/>
</dbReference>
<dbReference type="eggNOG" id="COG1073">
    <property type="taxonomic scope" value="Bacteria"/>
</dbReference>
<dbReference type="PANTHER" id="PTHR16138:SF7">
    <property type="entry name" value="PALMITOYL-PROTEIN THIOESTERASE ABHD10, MITOCHONDRIAL"/>
    <property type="match status" value="1"/>
</dbReference>
<keyword evidence="14" id="KW-1185">Reference proteome</keyword>
<dbReference type="SUPFAM" id="SSF53474">
    <property type="entry name" value="alpha/beta-Hydrolases"/>
    <property type="match status" value="1"/>
</dbReference>
<dbReference type="InterPro" id="IPR000073">
    <property type="entry name" value="AB_hydrolase_1"/>
</dbReference>
<dbReference type="EC" id="3.1.1.93" evidence="4"/>
<dbReference type="InterPro" id="IPR052382">
    <property type="entry name" value="ABHD10_acyl-thioesterase"/>
</dbReference>
<evidence type="ECO:0000256" key="4">
    <source>
        <dbReference type="ARBA" id="ARBA00039132"/>
    </source>
</evidence>
<accession>A0A077ATM1</accession>
<dbReference type="EC" id="3.1.2.22" evidence="1"/>
<dbReference type="GO" id="GO:0004553">
    <property type="term" value="F:hydrolase activity, hydrolyzing O-glycosyl compounds"/>
    <property type="evidence" value="ECO:0007669"/>
    <property type="project" value="TreeGrafter"/>
</dbReference>
<evidence type="ECO:0000313" key="13">
    <source>
        <dbReference type="EMBL" id="AIK96522.1"/>
    </source>
</evidence>
<evidence type="ECO:0000256" key="9">
    <source>
        <dbReference type="ARBA" id="ARBA00046047"/>
    </source>
</evidence>
<evidence type="ECO:0000256" key="3">
    <source>
        <dbReference type="ARBA" id="ARBA00022946"/>
    </source>
</evidence>
<evidence type="ECO:0000256" key="2">
    <source>
        <dbReference type="ARBA" id="ARBA00022801"/>
    </source>
</evidence>
<dbReference type="KEGG" id="paca:ID47_06860"/>
<evidence type="ECO:0000256" key="5">
    <source>
        <dbReference type="ARBA" id="ARBA00039314"/>
    </source>
</evidence>
<gene>
    <name evidence="13" type="ORF">ID47_06860</name>
</gene>
<dbReference type="EMBL" id="CP008941">
    <property type="protein sequence ID" value="AIK96522.1"/>
    <property type="molecule type" value="Genomic_DNA"/>
</dbReference>
<protein>
    <recommendedName>
        <fullName evidence="5">Palmitoyl-protein thioesterase ABHD10, mitochondrial</fullName>
        <ecNumber evidence="4">3.1.1.93</ecNumber>
        <ecNumber evidence="1">3.1.2.22</ecNumber>
    </recommendedName>
    <alternativeName>
        <fullName evidence="7">Acyl-protein thioesterase ABHD10</fullName>
    </alternativeName>
    <alternativeName>
        <fullName evidence="8">Alpha/beta hydrolase domain-containing protein 10</fullName>
    </alternativeName>
    <alternativeName>
        <fullName evidence="6">Mycophenolic acid acyl-glucuronide esterase, mitochondrial</fullName>
    </alternativeName>
</protein>
<reference evidence="13 14" key="1">
    <citation type="submission" date="2014-07" db="EMBL/GenBank/DDBJ databases">
        <title>Comparative genomic insights into amoeba endosymbionts belonging to the families of Holosporaceae and Candidatus Midichloriaceae within Rickettsiales.</title>
        <authorList>
            <person name="Wang Z."/>
            <person name="Wu M."/>
        </authorList>
    </citation>
    <scope>NUCLEOTIDE SEQUENCE [LARGE SCALE GENOMIC DNA]</scope>
    <source>
        <strain evidence="13">PRA3</strain>
    </source>
</reference>
<dbReference type="GO" id="GO:0008474">
    <property type="term" value="F:palmitoyl-(protein) hydrolase activity"/>
    <property type="evidence" value="ECO:0007669"/>
    <property type="project" value="UniProtKB-EC"/>
</dbReference>
<evidence type="ECO:0000313" key="14">
    <source>
        <dbReference type="Proteomes" id="UP000028926"/>
    </source>
</evidence>
<evidence type="ECO:0000256" key="1">
    <source>
        <dbReference type="ARBA" id="ARBA00012423"/>
    </source>
</evidence>
<comment type="catalytic activity">
    <reaction evidence="11">
        <text>mycophenolic acid O-acyl-beta-D-glucuronide + H2O = mycophenolate + D-glucuronate + H(+)</text>
        <dbReference type="Rhea" id="RHEA:34179"/>
        <dbReference type="ChEBI" id="CHEBI:15377"/>
        <dbReference type="ChEBI" id="CHEBI:15378"/>
        <dbReference type="ChEBI" id="CHEBI:58720"/>
        <dbReference type="ChEBI" id="CHEBI:62932"/>
        <dbReference type="ChEBI" id="CHEBI:66982"/>
        <dbReference type="EC" id="3.1.1.93"/>
    </reaction>
    <physiologicalReaction direction="left-to-right" evidence="11">
        <dbReference type="Rhea" id="RHEA:34180"/>
    </physiologicalReaction>
</comment>
<evidence type="ECO:0000256" key="8">
    <source>
        <dbReference type="ARBA" id="ARBA00042704"/>
    </source>
</evidence>
<organism evidence="13 14">
    <name type="scientific">Candidatus Odyssella acanthamoebae</name>
    <dbReference type="NCBI Taxonomy" id="91604"/>
    <lineage>
        <taxon>Bacteria</taxon>
        <taxon>Pseudomonadati</taxon>
        <taxon>Pseudomonadota</taxon>
        <taxon>Alphaproteobacteria</taxon>
        <taxon>Holosporales</taxon>
        <taxon>Candidatus Paracaedibacteraceae</taxon>
        <taxon>Candidatus Odyssella</taxon>
    </lineage>
</organism>
<proteinExistence type="predicted"/>
<sequence length="239" mass="26636">MTHHSYELAYAFIPMPGRPTILFLPGYFSDMSGAKAVFLKEQAARHQYGFLSLDYSGHGQSSGEFLQGTISSWLGDILAVIDAVKAQDLIVVGSSMGGWLMLLLAIQRPHLIRKLVGIAAAPDFTEELIWEKLSPAKKQVLQEQKHLITQSEYDAAGTPLSYVLIEDGRKNLLLKDSIHCNLPVRLLHGTADHDVPYETSLRIMNLLTSCDVQVRLIKDGDHRLSQPAQLTMLWQEVQS</sequence>
<evidence type="ECO:0000256" key="11">
    <source>
        <dbReference type="ARBA" id="ARBA00047972"/>
    </source>
</evidence>
<name>A0A077ATM1_9PROT</name>
<evidence type="ECO:0000256" key="6">
    <source>
        <dbReference type="ARBA" id="ARBA00041520"/>
    </source>
</evidence>
<dbReference type="Proteomes" id="UP000028926">
    <property type="component" value="Chromosome"/>
</dbReference>
<comment type="catalytic activity">
    <reaction evidence="10">
        <text>S-hexadecanoyl-L-cysteinyl-[protein] + H2O = L-cysteinyl-[protein] + hexadecanoate + H(+)</text>
        <dbReference type="Rhea" id="RHEA:19233"/>
        <dbReference type="Rhea" id="RHEA-COMP:10131"/>
        <dbReference type="Rhea" id="RHEA-COMP:11032"/>
        <dbReference type="ChEBI" id="CHEBI:7896"/>
        <dbReference type="ChEBI" id="CHEBI:15377"/>
        <dbReference type="ChEBI" id="CHEBI:15378"/>
        <dbReference type="ChEBI" id="CHEBI:29950"/>
        <dbReference type="ChEBI" id="CHEBI:74151"/>
        <dbReference type="EC" id="3.1.2.22"/>
    </reaction>
    <physiologicalReaction direction="left-to-right" evidence="10">
        <dbReference type="Rhea" id="RHEA:19234"/>
    </physiologicalReaction>
</comment>
<keyword evidence="2" id="KW-0378">Hydrolase</keyword>